<dbReference type="GO" id="GO:0004807">
    <property type="term" value="F:triose-phosphate isomerase activity"/>
    <property type="evidence" value="ECO:0007669"/>
    <property type="project" value="UniProtKB-EC"/>
</dbReference>
<dbReference type="GO" id="GO:0006096">
    <property type="term" value="P:glycolytic process"/>
    <property type="evidence" value="ECO:0007669"/>
    <property type="project" value="UniProtKB-UniPathway"/>
</dbReference>
<dbReference type="PANTHER" id="PTHR21139">
    <property type="entry name" value="TRIOSEPHOSPHATE ISOMERASE"/>
    <property type="match status" value="1"/>
</dbReference>
<dbReference type="UniPathway" id="UPA00138"/>
<dbReference type="SUPFAM" id="SSF51351">
    <property type="entry name" value="Triosephosphate isomerase (TIM)"/>
    <property type="match status" value="1"/>
</dbReference>
<dbReference type="GO" id="GO:0019563">
    <property type="term" value="P:glycerol catabolic process"/>
    <property type="evidence" value="ECO:0007669"/>
    <property type="project" value="TreeGrafter"/>
</dbReference>
<gene>
    <name evidence="4" type="ORF">UU58_C0002G0006</name>
</gene>
<dbReference type="InterPro" id="IPR035990">
    <property type="entry name" value="TIM_sf"/>
</dbReference>
<keyword evidence="2 3" id="KW-0413">Isomerase</keyword>
<comment type="subunit">
    <text evidence="3">Homodimer.</text>
</comment>
<organism evidence="4 5">
    <name type="scientific">Candidatus Nomurabacteria bacterium GW2011_GWA2_41_25</name>
    <dbReference type="NCBI Taxonomy" id="1618736"/>
    <lineage>
        <taxon>Bacteria</taxon>
        <taxon>Candidatus Nomuraibacteriota</taxon>
    </lineage>
</organism>
<dbReference type="EMBL" id="LCBE01000002">
    <property type="protein sequence ID" value="KKS04994.1"/>
    <property type="molecule type" value="Genomic_DNA"/>
</dbReference>
<dbReference type="CDD" id="cd00311">
    <property type="entry name" value="TIM"/>
    <property type="match status" value="1"/>
</dbReference>
<name>A0A0G0VVY3_9BACT</name>
<dbReference type="Pfam" id="PF00121">
    <property type="entry name" value="TIM"/>
    <property type="match status" value="1"/>
</dbReference>
<evidence type="ECO:0000313" key="4">
    <source>
        <dbReference type="EMBL" id="KKS04994.1"/>
    </source>
</evidence>
<comment type="pathway">
    <text evidence="3">Carbohydrate degradation; glycolysis; D-glyceraldehyde 3-phosphate from glycerone phosphate: step 1/1.</text>
</comment>
<proteinExistence type="inferred from homology"/>
<dbReference type="UniPathway" id="UPA00109">
    <property type="reaction ID" value="UER00189"/>
</dbReference>
<reference evidence="4 5" key="1">
    <citation type="journal article" date="2015" name="Nature">
        <title>rRNA introns, odd ribosomes, and small enigmatic genomes across a large radiation of phyla.</title>
        <authorList>
            <person name="Brown C.T."/>
            <person name="Hug L.A."/>
            <person name="Thomas B.C."/>
            <person name="Sharon I."/>
            <person name="Castelle C.J."/>
            <person name="Singh A."/>
            <person name="Wilkins M.J."/>
            <person name="Williams K.H."/>
            <person name="Banfield J.F."/>
        </authorList>
    </citation>
    <scope>NUCLEOTIDE SEQUENCE [LARGE SCALE GENOMIC DNA]</scope>
</reference>
<keyword evidence="3" id="KW-0963">Cytoplasm</keyword>
<protein>
    <recommendedName>
        <fullName evidence="3">Triosephosphate isomerase</fullName>
        <ecNumber evidence="3">5.3.1.1</ecNumber>
    </recommendedName>
</protein>
<evidence type="ECO:0000256" key="2">
    <source>
        <dbReference type="ARBA" id="ARBA00023235"/>
    </source>
</evidence>
<sequence length="266" mass="29089">MHKKIIIGNWKMNPLTLKEAEKLFNDAAKGVSAVKKTEIVICPPFLYLEKLESSNRRIKKISLGAQDAFWGDTGAYTGEVSAEMLYNIGVRYVILGHSEKRAMPVRQSLDIGGGETNGIVNKKMKSSLAAGLRPILCIGESARDANHGYFNLIKMQLEECLAGISKNSISKIIIAYEPIWAISSTPGRQDATSDDSREMSIFIRKILSDKFGPSAARMRIIYGGSANEKDAEDFLKNGGVDGLLSGRASLNAKKFSEIIKIAEKTG</sequence>
<evidence type="ECO:0000313" key="5">
    <source>
        <dbReference type="Proteomes" id="UP000034236"/>
    </source>
</evidence>
<dbReference type="EC" id="5.3.1.1" evidence="3"/>
<evidence type="ECO:0000256" key="1">
    <source>
        <dbReference type="ARBA" id="ARBA00007422"/>
    </source>
</evidence>
<dbReference type="GO" id="GO:0006094">
    <property type="term" value="P:gluconeogenesis"/>
    <property type="evidence" value="ECO:0007669"/>
    <property type="project" value="UniProtKB-UniPathway"/>
</dbReference>
<keyword evidence="3" id="KW-0312">Gluconeogenesis</keyword>
<dbReference type="AlphaFoldDB" id="A0A0G0VVY3"/>
<dbReference type="Gene3D" id="3.20.20.70">
    <property type="entry name" value="Aldolase class I"/>
    <property type="match status" value="1"/>
</dbReference>
<comment type="similarity">
    <text evidence="1 3">Belongs to the triosephosphate isomerase family.</text>
</comment>
<dbReference type="GO" id="GO:0005829">
    <property type="term" value="C:cytosol"/>
    <property type="evidence" value="ECO:0007669"/>
    <property type="project" value="TreeGrafter"/>
</dbReference>
<evidence type="ECO:0000256" key="3">
    <source>
        <dbReference type="RuleBase" id="RU363013"/>
    </source>
</evidence>
<dbReference type="InterPro" id="IPR013785">
    <property type="entry name" value="Aldolase_TIM"/>
</dbReference>
<dbReference type="InterPro" id="IPR000652">
    <property type="entry name" value="Triosephosphate_isomerase"/>
</dbReference>
<keyword evidence="3" id="KW-0324">Glycolysis</keyword>
<dbReference type="GO" id="GO:0046166">
    <property type="term" value="P:glyceraldehyde-3-phosphate biosynthetic process"/>
    <property type="evidence" value="ECO:0007669"/>
    <property type="project" value="TreeGrafter"/>
</dbReference>
<dbReference type="Proteomes" id="UP000034236">
    <property type="component" value="Unassembled WGS sequence"/>
</dbReference>
<comment type="catalytic activity">
    <reaction evidence="3">
        <text>D-glyceraldehyde 3-phosphate = dihydroxyacetone phosphate</text>
        <dbReference type="Rhea" id="RHEA:18585"/>
        <dbReference type="ChEBI" id="CHEBI:57642"/>
        <dbReference type="ChEBI" id="CHEBI:59776"/>
        <dbReference type="EC" id="5.3.1.1"/>
    </reaction>
</comment>
<accession>A0A0G0VVY3</accession>
<dbReference type="PANTHER" id="PTHR21139:SF42">
    <property type="entry name" value="TRIOSEPHOSPHATE ISOMERASE"/>
    <property type="match status" value="1"/>
</dbReference>
<comment type="caution">
    <text evidence="4">The sequence shown here is derived from an EMBL/GenBank/DDBJ whole genome shotgun (WGS) entry which is preliminary data.</text>
</comment>
<comment type="subcellular location">
    <subcellularLocation>
        <location evidence="3">Cytoplasm</location>
    </subcellularLocation>
</comment>
<dbReference type="PROSITE" id="PS51440">
    <property type="entry name" value="TIM_2"/>
    <property type="match status" value="1"/>
</dbReference>
<dbReference type="PATRIC" id="fig|1618736.3.peg.96"/>
<comment type="pathway">
    <text evidence="3">Carbohydrate biosynthesis; gluconeogenesis.</text>
</comment>